<dbReference type="Pfam" id="PF00561">
    <property type="entry name" value="Abhydrolase_1"/>
    <property type="match status" value="1"/>
</dbReference>
<protein>
    <recommendedName>
        <fullName evidence="7">Homoserine O-acetyltransferase</fullName>
    </recommendedName>
</protein>
<feature type="domain" description="Tryptophan synthase beta chain-like PALP" evidence="2">
    <location>
        <begin position="530"/>
        <end position="733"/>
    </location>
</feature>
<dbReference type="InterPro" id="IPR036188">
    <property type="entry name" value="FAD/NAD-bd_sf"/>
</dbReference>
<dbReference type="Proteomes" id="UP001165160">
    <property type="component" value="Unassembled WGS sequence"/>
</dbReference>
<feature type="domain" description="AB hydrolase-1" evidence="3">
    <location>
        <begin position="117"/>
        <end position="443"/>
    </location>
</feature>
<dbReference type="PANTHER" id="PTHR32268">
    <property type="entry name" value="HOMOSERINE O-ACETYLTRANSFERASE"/>
    <property type="match status" value="1"/>
</dbReference>
<dbReference type="PANTHER" id="PTHR32268:SF16">
    <property type="entry name" value="SERINE O-SUCCINYLTRANSFERASE"/>
    <property type="match status" value="1"/>
</dbReference>
<dbReference type="InterPro" id="IPR006076">
    <property type="entry name" value="FAD-dep_OxRdtase"/>
</dbReference>
<dbReference type="Gene3D" id="3.40.50.1100">
    <property type="match status" value="2"/>
</dbReference>
<dbReference type="Gene3D" id="3.40.50.1820">
    <property type="entry name" value="alpha/beta hydrolase"/>
    <property type="match status" value="1"/>
</dbReference>
<dbReference type="InterPro" id="IPR029058">
    <property type="entry name" value="AB_hydrolase_fold"/>
</dbReference>
<name>A0A9W7CE06_9STRA</name>
<evidence type="ECO:0000313" key="5">
    <source>
        <dbReference type="EMBL" id="GMI02911.1"/>
    </source>
</evidence>
<dbReference type="SUPFAM" id="SSF51905">
    <property type="entry name" value="FAD/NAD(P)-binding domain"/>
    <property type="match status" value="1"/>
</dbReference>
<dbReference type="InterPro" id="IPR008220">
    <property type="entry name" value="HAT_MetX-like"/>
</dbReference>
<dbReference type="Pfam" id="PF01266">
    <property type="entry name" value="DAO"/>
    <property type="match status" value="1"/>
</dbReference>
<gene>
    <name evidence="5" type="ORF">TrVE_jg11453</name>
</gene>
<dbReference type="InterPro" id="IPR001926">
    <property type="entry name" value="TrpB-like_PALP"/>
</dbReference>
<dbReference type="Gene3D" id="3.30.9.10">
    <property type="entry name" value="D-Amino Acid Oxidase, subunit A, domain 2"/>
    <property type="match status" value="1"/>
</dbReference>
<evidence type="ECO:0000259" key="2">
    <source>
        <dbReference type="Pfam" id="PF00291"/>
    </source>
</evidence>
<dbReference type="EMBL" id="BRXX01000291">
    <property type="protein sequence ID" value="GMI02911.1"/>
    <property type="molecule type" value="Genomic_DNA"/>
</dbReference>
<comment type="caution">
    <text evidence="5">The sequence shown here is derived from an EMBL/GenBank/DDBJ whole genome shotgun (WGS) entry which is preliminary data.</text>
</comment>
<evidence type="ECO:0000259" key="3">
    <source>
        <dbReference type="Pfam" id="PF00561"/>
    </source>
</evidence>
<comment type="similarity">
    <text evidence="1">Belongs to the AB hydrolase superfamily. MetX family.</text>
</comment>
<dbReference type="HAMAP" id="MF_00296">
    <property type="entry name" value="MetX_acyltransf"/>
    <property type="match status" value="1"/>
</dbReference>
<evidence type="ECO:0008006" key="7">
    <source>
        <dbReference type="Google" id="ProtNLM"/>
    </source>
</evidence>
<evidence type="ECO:0000313" key="6">
    <source>
        <dbReference type="Proteomes" id="UP001165160"/>
    </source>
</evidence>
<reference evidence="6" key="1">
    <citation type="journal article" date="2023" name="Commun. Biol.">
        <title>Genome analysis of Parmales, the sister group of diatoms, reveals the evolutionary specialization of diatoms from phago-mixotrophs to photoautotrophs.</title>
        <authorList>
            <person name="Ban H."/>
            <person name="Sato S."/>
            <person name="Yoshikawa S."/>
            <person name="Yamada K."/>
            <person name="Nakamura Y."/>
            <person name="Ichinomiya M."/>
            <person name="Sato N."/>
            <person name="Blanc-Mathieu R."/>
            <person name="Endo H."/>
            <person name="Kuwata A."/>
            <person name="Ogata H."/>
        </authorList>
    </citation>
    <scope>NUCLEOTIDE SEQUENCE [LARGE SCALE GENOMIC DNA]</scope>
    <source>
        <strain evidence="6">NIES 3699</strain>
    </source>
</reference>
<dbReference type="InterPro" id="IPR036052">
    <property type="entry name" value="TrpB-like_PALP_sf"/>
</dbReference>
<dbReference type="GO" id="GO:0004414">
    <property type="term" value="F:homoserine O-acetyltransferase activity"/>
    <property type="evidence" value="ECO:0007669"/>
    <property type="project" value="TreeGrafter"/>
</dbReference>
<dbReference type="NCBIfam" id="TIGR01392">
    <property type="entry name" value="homoserO_Ac_trn"/>
    <property type="match status" value="1"/>
</dbReference>
<evidence type="ECO:0000256" key="1">
    <source>
        <dbReference type="ARBA" id="ARBA00006886"/>
    </source>
</evidence>
<evidence type="ECO:0000259" key="4">
    <source>
        <dbReference type="Pfam" id="PF01266"/>
    </source>
</evidence>
<dbReference type="InterPro" id="IPR000073">
    <property type="entry name" value="AB_hydrolase_1"/>
</dbReference>
<proteinExistence type="inferred from homology"/>
<feature type="domain" description="FAD dependent oxidoreductase" evidence="4">
    <location>
        <begin position="884"/>
        <end position="1285"/>
    </location>
</feature>
<organism evidence="5 6">
    <name type="scientific">Triparma verrucosa</name>
    <dbReference type="NCBI Taxonomy" id="1606542"/>
    <lineage>
        <taxon>Eukaryota</taxon>
        <taxon>Sar</taxon>
        <taxon>Stramenopiles</taxon>
        <taxon>Ochrophyta</taxon>
        <taxon>Bolidophyceae</taxon>
        <taxon>Parmales</taxon>
        <taxon>Triparmaceae</taxon>
        <taxon>Triparma</taxon>
    </lineage>
</organism>
<sequence>MDGRPDKIVLNHKIPALGARARQLLWTTSQLEGKPGITLNNIGNGRVKIIFSALHRPTTLTYLCSTQFLRSIPLHTKPLNAKHLNTTTLNVPIGQLSNIDIRWEQWGDVNAPDEKTVVIFPSFSHGSHAKSNPDNPNPGWWEFMIGPGEYIDTNKYRVICPSFVGSPYGASSPLSVNPETGSLEHPYGPNFPQITPADMARGHAELLKHLGIKKVHAIVGGSLGGMQTIAFMSLFPDMVDRACVISGTARTSPFSSALRLVQRKAIEGDPEFYSGFYNTPGMKGDGPVDGLKAARMMGMMWYRSREEFDRRFEWGIKEELVDKQLESAKNGDKNTVPGASTEVQSYLDYQAAKFSNNFDANCYLLLSRAMDQFDLGCSAKNYVPGFKEAAPPNETKEERTQRALDRVTAKVQVIGVVQDALIPIGEQKEVYNALKEAHKDVNFISVDDEHGHDAMFNQKVCLEKFAPAISSFIDACPDAMQDIKVMKEAVKNEVINPNELGSFTRTIMGAQAAKIIDELPFHLPYDDWLRHVGNTPLVETGDGIHAKLEGANPGGSIKDRALTAIFLNKFITGELQANGSTLALVTSGWAGLSLTKLHKSITDSNDFDLNLVIVVPYNYKDKAIPSQIVALDGVTTYYGGFDEYLGARDNGGLQRGGVSLVFEQGTFLEGLEYTHQVVKKEKWVLIDQHHDASGMNAHASTALELMCQLPDMTDVVCATGTGATAAGLRQYLPNSIRVHARPAMSGTVDGLTDVNRYNNFCDGASLTGYNSGEHYQLDCAIDFQEKLWAEHKIRAGHSSGACFWLANSIRESNPDAKVGFICADGRLTTEHLSDAGSGYGYSGQSFASGGMRQFSSTPDKAWTPGVGRRRNFTTSARCSSRMVDHVVVGGGPVGTATASQLGERNFEVEDGESVLLIHDPKNPGAHEDWSRLARLSFDGPEEELELSRHAVELLQLVDEVRSYQSGAPVVPVSPGMLFLASPGTPMAQACAHAEENYGDPDFIRRDPRELESLFPGNEFSLPDDTLCWSHPVGLCVSPIELCSAQLKTAEAYGVEIKEGIAKVDVEGGELVKVTMNNGEEFLTKKCYVFAGAQNGEIFEDAVKRDGVGNADLAIPEFDDTYITAISTVRYGHVNNPAKPAAGSGHVVTPITLGQLEIPGLIDFQANFSIVAEEYGDVLKTRLSGSIGSEVIPYVKDKAKNITAEDDQKMADIYQNFFGALFPFLDTAKPLDFNRCVTYRNHRSHFSGTSILEKEVGSSGASVLTTAGCFGVGVKFGPALGEAAAAHTAGDDLQVGMDVFQSGFESDDDVGEKIERAW</sequence>
<accession>A0A9W7CE06</accession>
<dbReference type="Gene3D" id="3.50.50.60">
    <property type="entry name" value="FAD/NAD(P)-binding domain"/>
    <property type="match status" value="1"/>
</dbReference>
<dbReference type="Pfam" id="PF00291">
    <property type="entry name" value="PALP"/>
    <property type="match status" value="1"/>
</dbReference>
<dbReference type="SUPFAM" id="SSF53686">
    <property type="entry name" value="Tryptophan synthase beta subunit-like PLP-dependent enzymes"/>
    <property type="match status" value="1"/>
</dbReference>
<dbReference type="GO" id="GO:0009092">
    <property type="term" value="P:homoserine metabolic process"/>
    <property type="evidence" value="ECO:0007669"/>
    <property type="project" value="TreeGrafter"/>
</dbReference>
<keyword evidence="6" id="KW-1185">Reference proteome</keyword>
<dbReference type="SUPFAM" id="SSF53474">
    <property type="entry name" value="alpha/beta-Hydrolases"/>
    <property type="match status" value="1"/>
</dbReference>
<dbReference type="GO" id="GO:0009086">
    <property type="term" value="P:methionine biosynthetic process"/>
    <property type="evidence" value="ECO:0007669"/>
    <property type="project" value="TreeGrafter"/>
</dbReference>